<evidence type="ECO:0000313" key="2">
    <source>
        <dbReference type="Proteomes" id="UP001162992"/>
    </source>
</evidence>
<accession>A0ACC2AC70</accession>
<proteinExistence type="predicted"/>
<dbReference type="EMBL" id="CM055113">
    <property type="protein sequence ID" value="KAJ7515158.1"/>
    <property type="molecule type" value="Genomic_DNA"/>
</dbReference>
<sequence length="656" mass="72267">MASKHTELSDVHGADIRTSSFRDDEENAFAHKVQVPAHIPLVREFEDAVKEVFFPDDPLRKFRNQTPTKKYLLGLFYVFPIFEWMSTYKLQYLKDDLIAGLTIASLAVPQDLGYAKLANLQPIDGLYGSFVPPLIYAVLGSSRHIAIGPVAVVSILLGTLLRHEVNPTNTALYFKLALTSTFFAGVFQAGLGLLRLGFIIDFLSHAAIVGFMAGAAITIGLQQLKGLLGIKNFTTKTDFISVMRSVWRNTHQWSRYSILIGLFFLAFLLITKYIGKRKKKLFWVAALAPLTSVILATAFVRVTHLEKHGVQIVGHIHKGVNPSSIHQLEFSGSLVSKAVRIGLITGLVALTEAIAIGRTFAALEDYQLDGNKEMIALGIMNIIGSCTSCFITTGSFSRSAVNYNAGVKTAISNIVMSIAVLVTLVALTPLFKYTPNCILAVIIISAVISLIDVRAAYLIWKVDKLDFLACMGAFLGVFFISVEIGLLIAVGISLAKVLLHVTRPHTAILGNIPGTNIYRNIQQYPDASRVPGILVIRIDSSIYFSNSNYIRERVVRWVNDEDDRIGNSKGVALQFVILELSPVMSIDTTGIMALEELCRTLQKRKIQLALANPGAQVMEKFHAAKFIELLGDEWFFLTVGEAVHVCSRQLNSSFEN</sequence>
<reference evidence="2" key="1">
    <citation type="journal article" date="2024" name="Proc. Natl. Acad. Sci. U.S.A.">
        <title>Extraordinary preservation of gene collinearity over three hundred million years revealed in homosporous lycophytes.</title>
        <authorList>
            <person name="Li C."/>
            <person name="Wickell D."/>
            <person name="Kuo L.Y."/>
            <person name="Chen X."/>
            <person name="Nie B."/>
            <person name="Liao X."/>
            <person name="Peng D."/>
            <person name="Ji J."/>
            <person name="Jenkins J."/>
            <person name="Williams M."/>
            <person name="Shu S."/>
            <person name="Plott C."/>
            <person name="Barry K."/>
            <person name="Rajasekar S."/>
            <person name="Grimwood J."/>
            <person name="Han X."/>
            <person name="Sun S."/>
            <person name="Hou Z."/>
            <person name="He W."/>
            <person name="Dai G."/>
            <person name="Sun C."/>
            <person name="Schmutz J."/>
            <person name="Leebens-Mack J.H."/>
            <person name="Li F.W."/>
            <person name="Wang L."/>
        </authorList>
    </citation>
    <scope>NUCLEOTIDE SEQUENCE [LARGE SCALE GENOMIC DNA]</scope>
    <source>
        <strain evidence="2">cv. PW_Plant_1</strain>
    </source>
</reference>
<evidence type="ECO:0000313" key="1">
    <source>
        <dbReference type="EMBL" id="KAJ7515158.1"/>
    </source>
</evidence>
<protein>
    <submittedName>
        <fullName evidence="1">Uncharacterized protein</fullName>
    </submittedName>
</protein>
<organism evidence="1 2">
    <name type="scientific">Diphasiastrum complanatum</name>
    <name type="common">Issler's clubmoss</name>
    <name type="synonym">Lycopodium complanatum</name>
    <dbReference type="NCBI Taxonomy" id="34168"/>
    <lineage>
        <taxon>Eukaryota</taxon>
        <taxon>Viridiplantae</taxon>
        <taxon>Streptophyta</taxon>
        <taxon>Embryophyta</taxon>
        <taxon>Tracheophyta</taxon>
        <taxon>Lycopodiopsida</taxon>
        <taxon>Lycopodiales</taxon>
        <taxon>Lycopodiaceae</taxon>
        <taxon>Lycopodioideae</taxon>
        <taxon>Diphasiastrum</taxon>
    </lineage>
</organism>
<gene>
    <name evidence="1" type="ORF">O6H91_22G002400</name>
</gene>
<dbReference type="Proteomes" id="UP001162992">
    <property type="component" value="Chromosome 22"/>
</dbReference>
<keyword evidence="2" id="KW-1185">Reference proteome</keyword>
<comment type="caution">
    <text evidence="1">The sequence shown here is derived from an EMBL/GenBank/DDBJ whole genome shotgun (WGS) entry which is preliminary data.</text>
</comment>
<name>A0ACC2AC70_DIPCM</name>